<sequence length="415" mass="45905">MATSVDEVPERLRVDFDVFSPALTEPVDHFQDDVAALAARGPVLFSTAHGGHWVVTGYQEIFDVLRDPDLFSSWPNSLVPNGVARTLPLEVDPPDHAVFRHLLQPLFSPTRMATLEPRIRAIAGELIDGFAPHGRAEFITAFAHELPARVFLALMGWPLSDAPLFSECTDIAVRGIPGASAEENEAARARAAQRMFAYFGQVIADRRAGIGADEDDVTRQIIDAEVELAGQRRRLTDDELVNLFFLLLIAGLHTVQGTLAWSVQYLSRHPDQRRRLLDDPALIPAAVEELLRIEAAVSPGRRVTRDTEFGGVTLKEGDRVLLVLASGNRDEREFDAPARLRIDRAPNRHLSFGVGPHRCIGSHLARVELRIALEEIHRRLPDYELDPEHPPVSSPSQVRAVHELPIVFTASVPVG</sequence>
<evidence type="ECO:0000313" key="8">
    <source>
        <dbReference type="EMBL" id="SNQ46082.1"/>
    </source>
</evidence>
<dbReference type="EMBL" id="FZMO01000029">
    <property type="protein sequence ID" value="SNQ46082.1"/>
    <property type="molecule type" value="Genomic_DNA"/>
</dbReference>
<dbReference type="Pfam" id="PF00067">
    <property type="entry name" value="p450"/>
    <property type="match status" value="1"/>
</dbReference>
<protein>
    <submittedName>
        <fullName evidence="8">Cytochrome P450</fullName>
    </submittedName>
</protein>
<keyword evidence="3 7" id="KW-0479">Metal-binding</keyword>
<dbReference type="AlphaFoldDB" id="A0A2I2KK83"/>
<dbReference type="GO" id="GO:0020037">
    <property type="term" value="F:heme binding"/>
    <property type="evidence" value="ECO:0007669"/>
    <property type="project" value="InterPro"/>
</dbReference>
<dbReference type="CDD" id="cd11035">
    <property type="entry name" value="P450cam-like"/>
    <property type="match status" value="1"/>
</dbReference>
<dbReference type="InterPro" id="IPR036396">
    <property type="entry name" value="Cyt_P450_sf"/>
</dbReference>
<keyword evidence="4 7" id="KW-0560">Oxidoreductase</keyword>
<reference evidence="8 9" key="1">
    <citation type="submission" date="2017-06" db="EMBL/GenBank/DDBJ databases">
        <authorList>
            <person name="Kim H.J."/>
            <person name="Triplett B.A."/>
        </authorList>
    </citation>
    <scope>NUCLEOTIDE SEQUENCE [LARGE SCALE GENOMIC DNA]</scope>
    <source>
        <strain evidence="8">FRACA_ARgP5</strain>
    </source>
</reference>
<evidence type="ECO:0000256" key="1">
    <source>
        <dbReference type="ARBA" id="ARBA00010617"/>
    </source>
</evidence>
<evidence type="ECO:0000256" key="7">
    <source>
        <dbReference type="RuleBase" id="RU000461"/>
    </source>
</evidence>
<dbReference type="SUPFAM" id="SSF48264">
    <property type="entry name" value="Cytochrome P450"/>
    <property type="match status" value="1"/>
</dbReference>
<name>A0A2I2KK83_9ACTN</name>
<dbReference type="GO" id="GO:0016705">
    <property type="term" value="F:oxidoreductase activity, acting on paired donors, with incorporation or reduction of molecular oxygen"/>
    <property type="evidence" value="ECO:0007669"/>
    <property type="project" value="InterPro"/>
</dbReference>
<gene>
    <name evidence="8" type="ORF">FRACA_1240017</name>
</gene>
<evidence type="ECO:0000256" key="2">
    <source>
        <dbReference type="ARBA" id="ARBA00022617"/>
    </source>
</evidence>
<dbReference type="Gene3D" id="1.10.630.10">
    <property type="entry name" value="Cytochrome P450"/>
    <property type="match status" value="1"/>
</dbReference>
<dbReference type="PANTHER" id="PTHR46696">
    <property type="entry name" value="P450, PUTATIVE (EUROFUNG)-RELATED"/>
    <property type="match status" value="1"/>
</dbReference>
<dbReference type="PANTHER" id="PTHR46696:SF6">
    <property type="entry name" value="P450, PUTATIVE (EUROFUNG)-RELATED"/>
    <property type="match status" value="1"/>
</dbReference>
<dbReference type="RefSeq" id="WP_101830175.1">
    <property type="nucleotide sequence ID" value="NZ_FZMO01000029.1"/>
</dbReference>
<evidence type="ECO:0000313" key="9">
    <source>
        <dbReference type="Proteomes" id="UP000234331"/>
    </source>
</evidence>
<dbReference type="OrthoDB" id="3599725at2"/>
<keyword evidence="9" id="KW-1185">Reference proteome</keyword>
<evidence type="ECO:0000256" key="3">
    <source>
        <dbReference type="ARBA" id="ARBA00022723"/>
    </source>
</evidence>
<dbReference type="InterPro" id="IPR002397">
    <property type="entry name" value="Cyt_P450_B"/>
</dbReference>
<evidence type="ECO:0000256" key="4">
    <source>
        <dbReference type="ARBA" id="ARBA00023002"/>
    </source>
</evidence>
<dbReference type="PROSITE" id="PS00086">
    <property type="entry name" value="CYTOCHROME_P450"/>
    <property type="match status" value="1"/>
</dbReference>
<dbReference type="InterPro" id="IPR017972">
    <property type="entry name" value="Cyt_P450_CS"/>
</dbReference>
<dbReference type="InterPro" id="IPR001128">
    <property type="entry name" value="Cyt_P450"/>
</dbReference>
<evidence type="ECO:0000256" key="5">
    <source>
        <dbReference type="ARBA" id="ARBA00023004"/>
    </source>
</evidence>
<accession>A0A2I2KK83</accession>
<dbReference type="GO" id="GO:0005506">
    <property type="term" value="F:iron ion binding"/>
    <property type="evidence" value="ECO:0007669"/>
    <property type="project" value="InterPro"/>
</dbReference>
<keyword evidence="2 7" id="KW-0349">Heme</keyword>
<organism evidence="8 9">
    <name type="scientific">Frankia canadensis</name>
    <dbReference type="NCBI Taxonomy" id="1836972"/>
    <lineage>
        <taxon>Bacteria</taxon>
        <taxon>Bacillati</taxon>
        <taxon>Actinomycetota</taxon>
        <taxon>Actinomycetes</taxon>
        <taxon>Frankiales</taxon>
        <taxon>Frankiaceae</taxon>
        <taxon>Frankia</taxon>
    </lineage>
</organism>
<dbReference type="FunFam" id="1.10.630.10:FF:000018">
    <property type="entry name" value="Cytochrome P450 monooxygenase"/>
    <property type="match status" value="1"/>
</dbReference>
<dbReference type="GO" id="GO:0004497">
    <property type="term" value="F:monooxygenase activity"/>
    <property type="evidence" value="ECO:0007669"/>
    <property type="project" value="UniProtKB-KW"/>
</dbReference>
<keyword evidence="5 7" id="KW-0408">Iron</keyword>
<proteinExistence type="inferred from homology"/>
<dbReference type="Proteomes" id="UP000234331">
    <property type="component" value="Unassembled WGS sequence"/>
</dbReference>
<evidence type="ECO:0000256" key="6">
    <source>
        <dbReference type="ARBA" id="ARBA00023033"/>
    </source>
</evidence>
<keyword evidence="6 7" id="KW-0503">Monooxygenase</keyword>
<dbReference type="PRINTS" id="PR00385">
    <property type="entry name" value="P450"/>
</dbReference>
<dbReference type="PRINTS" id="PR00359">
    <property type="entry name" value="BP450"/>
</dbReference>
<comment type="similarity">
    <text evidence="1 7">Belongs to the cytochrome P450 family.</text>
</comment>